<dbReference type="Proteomes" id="UP001527052">
    <property type="component" value="Unassembled WGS sequence"/>
</dbReference>
<dbReference type="EMBL" id="JAMDLZ010000001">
    <property type="protein sequence ID" value="MCY9545361.1"/>
    <property type="molecule type" value="Genomic_DNA"/>
</dbReference>
<evidence type="ECO:0000313" key="1">
    <source>
        <dbReference type="EMBL" id="MCY9545361.1"/>
    </source>
</evidence>
<dbReference type="RefSeq" id="WP_268635628.1">
    <property type="nucleotide sequence ID" value="NZ_JAMDLZ010000001.1"/>
</dbReference>
<protein>
    <submittedName>
        <fullName evidence="1">Uncharacterized protein</fullName>
    </submittedName>
</protein>
<organism evidence="1 2">
    <name type="scientific">Lysinibacillus xylanilyticus</name>
    <dbReference type="NCBI Taxonomy" id="582475"/>
    <lineage>
        <taxon>Bacteria</taxon>
        <taxon>Bacillati</taxon>
        <taxon>Bacillota</taxon>
        <taxon>Bacilli</taxon>
        <taxon>Bacillales</taxon>
        <taxon>Bacillaceae</taxon>
        <taxon>Lysinibacillus</taxon>
    </lineage>
</organism>
<gene>
    <name evidence="1" type="ORF">M5W82_00185</name>
</gene>
<reference evidence="1 2" key="1">
    <citation type="submission" date="2022-05" db="EMBL/GenBank/DDBJ databases">
        <title>Genome Sequencing of Bee-Associated Microbes.</title>
        <authorList>
            <person name="Dunlap C."/>
        </authorList>
    </citation>
    <scope>NUCLEOTIDE SEQUENCE [LARGE SCALE GENOMIC DNA]</scope>
    <source>
        <strain evidence="1 2">NRRL BD-083</strain>
    </source>
</reference>
<proteinExistence type="predicted"/>
<keyword evidence="2" id="KW-1185">Reference proteome</keyword>
<accession>A0ABT4ELF4</accession>
<evidence type="ECO:0000313" key="2">
    <source>
        <dbReference type="Proteomes" id="UP001527052"/>
    </source>
</evidence>
<name>A0ABT4ELF4_9BACI</name>
<comment type="caution">
    <text evidence="1">The sequence shown here is derived from an EMBL/GenBank/DDBJ whole genome shotgun (WGS) entry which is preliminary data.</text>
</comment>
<sequence length="391" mass="46245">MQKEKLLLAEKELIELAMAYGYSGSELNNPHFLEKGYLKQNGTYDSFIKKVESICESWNRLKKKKGQPVMYEITNLYEKAKPIPDDRIKNGKKLTQEDLLMKDYIHFALGVNEINDGKAHSLNHWATLFGLTSNRELEEIKYTKIFKNMYWKSEIEKVVNTFKSTIINRNKAIVSNSFKQLEKHNKIKKNEVPFFIHLNGEISSPSQQEYDDVDFEIDKILASNNITRNDYYYNHYNKRVIRARAEVKNMLEEKGLKKLFIGYQIEVLESLQEEQWVGMNQFLKAYTDKLVQLTLQRENNPAYQVNYAEKRFYIFNTLLLLRAIGYEVEDALIVKYKPAESDIEAVHDSVIEFAREKDRLYKLQYAFSNRVWNEEIQAWGFVKNYLEEHSK</sequence>